<reference evidence="1 2" key="1">
    <citation type="submission" date="2006-03" db="EMBL/GenBank/DDBJ databases">
        <title>Complete sequence of Shewanella denitrificans OS217.</title>
        <authorList>
            <consortium name="US DOE Joint Genome Institute"/>
            <person name="Copeland A."/>
            <person name="Lucas S."/>
            <person name="Lapidus A."/>
            <person name="Barry K."/>
            <person name="Detter J.C."/>
            <person name="Glavina del Rio T."/>
            <person name="Hammon N."/>
            <person name="Israni S."/>
            <person name="Dalin E."/>
            <person name="Tice H."/>
            <person name="Pitluck S."/>
            <person name="Brettin T."/>
            <person name="Bruce D."/>
            <person name="Han C."/>
            <person name="Tapia R."/>
            <person name="Gilna P."/>
            <person name="Kiss H."/>
            <person name="Schmutz J."/>
            <person name="Larimer F."/>
            <person name="Land M."/>
            <person name="Hauser L."/>
            <person name="Kyrpides N."/>
            <person name="Lykidis A."/>
            <person name="Richardson P."/>
        </authorList>
    </citation>
    <scope>NUCLEOTIDE SEQUENCE [LARGE SCALE GENOMIC DNA]</scope>
    <source>
        <strain evidence="2">OS217 / ATCC BAA-1090 / DSM 15013</strain>
    </source>
</reference>
<dbReference type="Proteomes" id="UP000001982">
    <property type="component" value="Chromosome"/>
</dbReference>
<evidence type="ECO:0000313" key="1">
    <source>
        <dbReference type="EMBL" id="ABE55980.1"/>
    </source>
</evidence>
<dbReference type="AlphaFoldDB" id="Q12KP6"/>
<gene>
    <name evidence="1" type="ordered locus">Sden_2701</name>
</gene>
<dbReference type="eggNOG" id="COG1262">
    <property type="taxonomic scope" value="Bacteria"/>
</dbReference>
<dbReference type="DNASU" id="4019220"/>
<organism evidence="1 2">
    <name type="scientific">Shewanella denitrificans (strain OS217 / ATCC BAA-1090 / DSM 15013)</name>
    <dbReference type="NCBI Taxonomy" id="318161"/>
    <lineage>
        <taxon>Bacteria</taxon>
        <taxon>Pseudomonadati</taxon>
        <taxon>Pseudomonadota</taxon>
        <taxon>Gammaproteobacteria</taxon>
        <taxon>Alteromonadales</taxon>
        <taxon>Shewanellaceae</taxon>
        <taxon>Shewanella</taxon>
    </lineage>
</organism>
<evidence type="ECO:0000313" key="2">
    <source>
        <dbReference type="Proteomes" id="UP000001982"/>
    </source>
</evidence>
<keyword evidence="2" id="KW-1185">Reference proteome</keyword>
<dbReference type="InterPro" id="IPR010836">
    <property type="entry name" value="SapC"/>
</dbReference>
<dbReference type="STRING" id="318161.Sden_2701"/>
<accession>Q12KP6</accession>
<dbReference type="Pfam" id="PF07277">
    <property type="entry name" value="SapC"/>
    <property type="match status" value="1"/>
</dbReference>
<name>Q12KP6_SHEDO</name>
<proteinExistence type="predicted"/>
<protein>
    <submittedName>
        <fullName evidence="1">SapC</fullName>
    </submittedName>
</protein>
<dbReference type="KEGG" id="sdn:Sden_2701"/>
<dbReference type="HOGENOM" id="CLU_074824_1_1_6"/>
<dbReference type="RefSeq" id="WP_011497130.1">
    <property type="nucleotide sequence ID" value="NC_007954.1"/>
</dbReference>
<dbReference type="OrthoDB" id="9806524at2"/>
<sequence length="236" mass="26055">MPNKITLLEPSKHGELKIAATDFQHVAEQHIVPVSLHEIAHAATEYPIVFVKNGDSDDFQAVAMMGLKPGTNLSVKEGKWQGLYIPAVVRDYPLGLVLNPEVKDKVWIGIRENATSVSKTEGIALFDGEQESEFLAARKAALITHFEQDQASRGILGFLSQKGLLKSQTLTVDVAGEKRNINGLFIIDEEKLNLLSDADYLELRKRGLLAPIYAHFASLNQVNRLARSEVLSQQVS</sequence>
<dbReference type="EMBL" id="CP000302">
    <property type="protein sequence ID" value="ABE55980.1"/>
    <property type="molecule type" value="Genomic_DNA"/>
</dbReference>